<sequence length="110" mass="12813">MQIDLKLLPETFAIIAATLQPVYSTKPITRREKSMFSIALDITNKMDSKTGFLKKQSTLFDSKKKLKITFKHHEADMLEIILLDQIKYVEDKYIRLQIQNTIDLINQKLA</sequence>
<reference evidence="1 2" key="1">
    <citation type="submission" date="2020-06" db="EMBL/GenBank/DDBJ databases">
        <authorList>
            <person name="Criscuolo A."/>
        </authorList>
    </citation>
    <scope>NUCLEOTIDE SEQUENCE [LARGE SCALE GENOMIC DNA]</scope>
    <source>
        <strain evidence="2">CIP 110025</strain>
    </source>
</reference>
<keyword evidence="2" id="KW-1185">Reference proteome</keyword>
<comment type="caution">
    <text evidence="1">The sequence shown here is derived from an EMBL/GenBank/DDBJ whole genome shotgun (WGS) entry which is preliminary data.</text>
</comment>
<evidence type="ECO:0000313" key="2">
    <source>
        <dbReference type="Proteomes" id="UP000556700"/>
    </source>
</evidence>
<protein>
    <submittedName>
        <fullName evidence="1">Uncharacterized protein</fullName>
    </submittedName>
</protein>
<organism evidence="1 2">
    <name type="scientific">Flavobacterium chungangense</name>
    <dbReference type="NCBI Taxonomy" id="554283"/>
    <lineage>
        <taxon>Bacteria</taxon>
        <taxon>Pseudomonadati</taxon>
        <taxon>Bacteroidota</taxon>
        <taxon>Flavobacteriia</taxon>
        <taxon>Flavobacteriales</taxon>
        <taxon>Flavobacteriaceae</taxon>
        <taxon>Flavobacterium</taxon>
    </lineage>
</organism>
<dbReference type="EMBL" id="CAIJDO010000130">
    <property type="protein sequence ID" value="CAD0004424.1"/>
    <property type="molecule type" value="Genomic_DNA"/>
</dbReference>
<dbReference type="RefSeq" id="WP_031457081.1">
    <property type="nucleotide sequence ID" value="NZ_CAIJDO010000130.1"/>
</dbReference>
<proteinExistence type="predicted"/>
<dbReference type="Proteomes" id="UP000556700">
    <property type="component" value="Unassembled WGS sequence"/>
</dbReference>
<dbReference type="AlphaFoldDB" id="A0A6V6YYU3"/>
<evidence type="ECO:0000313" key="1">
    <source>
        <dbReference type="EMBL" id="CAD0004424.1"/>
    </source>
</evidence>
<accession>A0A6V6YYU3</accession>
<name>A0A6V6YYU3_9FLAO</name>
<gene>
    <name evidence="1" type="ORF">FLACHUCJ7_01854</name>
</gene>